<evidence type="ECO:0000313" key="2">
    <source>
        <dbReference type="Proteomes" id="UP000245820"/>
    </source>
</evidence>
<reference evidence="1 2" key="1">
    <citation type="submission" date="2018-05" db="EMBL/GenBank/DDBJ databases">
        <title>Complete genome sequence of Massilia oculi sp. nov. CCUG 43427T (=DSM 26321T), the type strain of M. oculi, and comparison with genome sequences of other Massilia strains.</title>
        <authorList>
            <person name="Zhu B."/>
        </authorList>
    </citation>
    <scope>NUCLEOTIDE SEQUENCE [LARGE SCALE GENOMIC DNA]</scope>
    <source>
        <strain evidence="1 2">CCUG 43427</strain>
    </source>
</reference>
<protein>
    <submittedName>
        <fullName evidence="1">Uncharacterized protein</fullName>
    </submittedName>
</protein>
<dbReference type="Proteomes" id="UP000245820">
    <property type="component" value="Chromosome"/>
</dbReference>
<sequence length="70" mass="7729">MLLSIYNKPRLTLKEVCQAIGMSLKTAYNHRSAQTFPIPMSGDPLHADIRDVAAYVDELREAGKKPAANT</sequence>
<dbReference type="KEGG" id="mtim:DIR46_07590"/>
<dbReference type="OrthoDB" id="8779650at2"/>
<dbReference type="AlphaFoldDB" id="A0A2S2DQL7"/>
<evidence type="ECO:0000313" key="1">
    <source>
        <dbReference type="EMBL" id="AWL07664.1"/>
    </source>
</evidence>
<organism evidence="1 2">
    <name type="scientific">Massilia oculi</name>
    <dbReference type="NCBI Taxonomy" id="945844"/>
    <lineage>
        <taxon>Bacteria</taxon>
        <taxon>Pseudomonadati</taxon>
        <taxon>Pseudomonadota</taxon>
        <taxon>Betaproteobacteria</taxon>
        <taxon>Burkholderiales</taxon>
        <taxon>Oxalobacteraceae</taxon>
        <taxon>Telluria group</taxon>
        <taxon>Massilia</taxon>
    </lineage>
</organism>
<proteinExistence type="predicted"/>
<name>A0A2S2DQL7_9BURK</name>
<gene>
    <name evidence="1" type="ORF">DIR46_07590</name>
</gene>
<accession>A0A2S2DQL7</accession>
<keyword evidence="2" id="KW-1185">Reference proteome</keyword>
<dbReference type="EMBL" id="CP029343">
    <property type="protein sequence ID" value="AWL07664.1"/>
    <property type="molecule type" value="Genomic_DNA"/>
</dbReference>